<keyword evidence="2" id="KW-0238">DNA-binding</keyword>
<dbReference type="GO" id="GO:0003700">
    <property type="term" value="F:DNA-binding transcription factor activity"/>
    <property type="evidence" value="ECO:0007669"/>
    <property type="project" value="InterPro"/>
</dbReference>
<evidence type="ECO:0000313" key="6">
    <source>
        <dbReference type="Proteomes" id="UP000585272"/>
    </source>
</evidence>
<proteinExistence type="predicted"/>
<reference evidence="5 6" key="1">
    <citation type="submission" date="2020-08" db="EMBL/GenBank/DDBJ databases">
        <title>Genomic Encyclopedia of Archaeal and Bacterial Type Strains, Phase II (KMG-II): from individual species to whole genera.</title>
        <authorList>
            <person name="Goeker M."/>
        </authorList>
    </citation>
    <scope>NUCLEOTIDE SEQUENCE [LARGE SCALE GENOMIC DNA]</scope>
    <source>
        <strain evidence="5 6">DSM 23288</strain>
    </source>
</reference>
<evidence type="ECO:0000256" key="3">
    <source>
        <dbReference type="ARBA" id="ARBA00023163"/>
    </source>
</evidence>
<keyword evidence="3" id="KW-0804">Transcription</keyword>
<dbReference type="InterPro" id="IPR000524">
    <property type="entry name" value="Tscrpt_reg_HTH_GntR"/>
</dbReference>
<dbReference type="PROSITE" id="PS50949">
    <property type="entry name" value="HTH_GNTR"/>
    <property type="match status" value="1"/>
</dbReference>
<dbReference type="PANTHER" id="PTHR38445">
    <property type="entry name" value="HTH-TYPE TRANSCRIPTIONAL REPRESSOR YTRA"/>
    <property type="match status" value="1"/>
</dbReference>
<dbReference type="InterPro" id="IPR036388">
    <property type="entry name" value="WH-like_DNA-bd_sf"/>
</dbReference>
<evidence type="ECO:0000256" key="1">
    <source>
        <dbReference type="ARBA" id="ARBA00023015"/>
    </source>
</evidence>
<accession>A0A840IFU3</accession>
<gene>
    <name evidence="5" type="ORF">BDZ31_002652</name>
</gene>
<protein>
    <submittedName>
        <fullName evidence="5">GntR family transcriptional regulator</fullName>
    </submittedName>
</protein>
<evidence type="ECO:0000313" key="5">
    <source>
        <dbReference type="EMBL" id="MBB4663063.1"/>
    </source>
</evidence>
<sequence>MLIRIDPSRPAPLHEQIDAGVRRAIAAGEVADGERLPSARELAAALDVNVHTVLRAYGELRDDGLIELRRGRGAVVRAGDAQRRRLAVAERARELVAFARRQGVSDGEVVELVKEAQC</sequence>
<comment type="caution">
    <text evidence="5">The sequence shown here is derived from an EMBL/GenBank/DDBJ whole genome shotgun (WGS) entry which is preliminary data.</text>
</comment>
<dbReference type="SMART" id="SM00345">
    <property type="entry name" value="HTH_GNTR"/>
    <property type="match status" value="1"/>
</dbReference>
<dbReference type="Gene3D" id="1.10.10.10">
    <property type="entry name" value="Winged helix-like DNA-binding domain superfamily/Winged helix DNA-binding domain"/>
    <property type="match status" value="1"/>
</dbReference>
<dbReference type="RefSeq" id="WP_183342766.1">
    <property type="nucleotide sequence ID" value="NZ_JACHNU010000003.1"/>
</dbReference>
<organism evidence="5 6">
    <name type="scientific">Conexibacter arvalis</name>
    <dbReference type="NCBI Taxonomy" id="912552"/>
    <lineage>
        <taxon>Bacteria</taxon>
        <taxon>Bacillati</taxon>
        <taxon>Actinomycetota</taxon>
        <taxon>Thermoleophilia</taxon>
        <taxon>Solirubrobacterales</taxon>
        <taxon>Conexibacteraceae</taxon>
        <taxon>Conexibacter</taxon>
    </lineage>
</organism>
<evidence type="ECO:0000256" key="2">
    <source>
        <dbReference type="ARBA" id="ARBA00023125"/>
    </source>
</evidence>
<dbReference type="Pfam" id="PF00392">
    <property type="entry name" value="GntR"/>
    <property type="match status" value="1"/>
</dbReference>
<dbReference type="AlphaFoldDB" id="A0A840IFU3"/>
<dbReference type="Proteomes" id="UP000585272">
    <property type="component" value="Unassembled WGS sequence"/>
</dbReference>
<evidence type="ECO:0000259" key="4">
    <source>
        <dbReference type="PROSITE" id="PS50949"/>
    </source>
</evidence>
<dbReference type="CDD" id="cd07377">
    <property type="entry name" value="WHTH_GntR"/>
    <property type="match status" value="1"/>
</dbReference>
<name>A0A840IFU3_9ACTN</name>
<dbReference type="EMBL" id="JACHNU010000003">
    <property type="protein sequence ID" value="MBB4663063.1"/>
    <property type="molecule type" value="Genomic_DNA"/>
</dbReference>
<dbReference type="GO" id="GO:0003677">
    <property type="term" value="F:DNA binding"/>
    <property type="evidence" value="ECO:0007669"/>
    <property type="project" value="UniProtKB-KW"/>
</dbReference>
<dbReference type="PANTHER" id="PTHR38445:SF7">
    <property type="entry name" value="GNTR-FAMILY TRANSCRIPTIONAL REGULATOR"/>
    <property type="match status" value="1"/>
</dbReference>
<feature type="domain" description="HTH gntR-type" evidence="4">
    <location>
        <begin position="11"/>
        <end position="79"/>
    </location>
</feature>
<dbReference type="SUPFAM" id="SSF46785">
    <property type="entry name" value="Winged helix' DNA-binding domain"/>
    <property type="match status" value="1"/>
</dbReference>
<dbReference type="InterPro" id="IPR036390">
    <property type="entry name" value="WH_DNA-bd_sf"/>
</dbReference>
<keyword evidence="6" id="KW-1185">Reference proteome</keyword>
<keyword evidence="1" id="KW-0805">Transcription regulation</keyword>